<protein>
    <submittedName>
        <fullName evidence="1">Uncharacterized protein</fullName>
    </submittedName>
</protein>
<gene>
    <name evidence="1" type="ORF">TRICI_006122</name>
</gene>
<reference evidence="1" key="1">
    <citation type="journal article" date="2019" name="G3 (Bethesda)">
        <title>Genome Assemblies of Two Rare Opportunistic Yeast Pathogens: Diutina rugosa (syn. Candida rugosa) and Trichomonascus ciferrii (syn. Candida ciferrii).</title>
        <authorList>
            <person name="Mixao V."/>
            <person name="Saus E."/>
            <person name="Hansen A.P."/>
            <person name="Lass-Florl C."/>
            <person name="Gabaldon T."/>
        </authorList>
    </citation>
    <scope>NUCLEOTIDE SEQUENCE</scope>
    <source>
        <strain evidence="1">CBS 4856</strain>
    </source>
</reference>
<evidence type="ECO:0000313" key="2">
    <source>
        <dbReference type="Proteomes" id="UP000761534"/>
    </source>
</evidence>
<sequence length="107" mass="12659">MYQIYDFERCTFSTPSATSHGSLSDNDITNLFNYFYDRSILCPDNHEVDHQNRQLLYSFSAFWNTPITTKFAWESVESIDGQNREIDSYDVIPHMTGSPLRHHWLHH</sequence>
<accession>A0A642US56</accession>
<dbReference type="AlphaFoldDB" id="A0A642US56"/>
<comment type="caution">
    <text evidence="1">The sequence shown here is derived from an EMBL/GenBank/DDBJ whole genome shotgun (WGS) entry which is preliminary data.</text>
</comment>
<proteinExistence type="predicted"/>
<keyword evidence="2" id="KW-1185">Reference proteome</keyword>
<dbReference type="VEuPathDB" id="FungiDB:TRICI_006122"/>
<evidence type="ECO:0000313" key="1">
    <source>
        <dbReference type="EMBL" id="KAA8900837.1"/>
    </source>
</evidence>
<dbReference type="OrthoDB" id="4360910at2759"/>
<dbReference type="Proteomes" id="UP000761534">
    <property type="component" value="Unassembled WGS sequence"/>
</dbReference>
<name>A0A642US56_9ASCO</name>
<organism evidence="1 2">
    <name type="scientific">Trichomonascus ciferrii</name>
    <dbReference type="NCBI Taxonomy" id="44093"/>
    <lineage>
        <taxon>Eukaryota</taxon>
        <taxon>Fungi</taxon>
        <taxon>Dikarya</taxon>
        <taxon>Ascomycota</taxon>
        <taxon>Saccharomycotina</taxon>
        <taxon>Dipodascomycetes</taxon>
        <taxon>Dipodascales</taxon>
        <taxon>Trichomonascaceae</taxon>
        <taxon>Trichomonascus</taxon>
        <taxon>Trichomonascus ciferrii complex</taxon>
    </lineage>
</organism>
<dbReference type="EMBL" id="SWFS01000494">
    <property type="protein sequence ID" value="KAA8900837.1"/>
    <property type="molecule type" value="Genomic_DNA"/>
</dbReference>